<dbReference type="PANTHER" id="PTHR11877:SF99">
    <property type="entry name" value="1,3,6,8-TETRAHYDROXYNAPHTHALENE SYNTHASE"/>
    <property type="match status" value="1"/>
</dbReference>
<dbReference type="PANTHER" id="PTHR11877">
    <property type="entry name" value="HYDROXYMETHYLGLUTARYL-COA SYNTHASE"/>
    <property type="match status" value="1"/>
</dbReference>
<dbReference type="EMBL" id="JACHOR010000006">
    <property type="protein sequence ID" value="MBB5747625.1"/>
    <property type="molecule type" value="Genomic_DNA"/>
</dbReference>
<evidence type="ECO:0000259" key="5">
    <source>
        <dbReference type="Pfam" id="PF00195"/>
    </source>
</evidence>
<feature type="active site" description="Acyl-thioester intermediate" evidence="4">
    <location>
        <position position="142"/>
    </location>
</feature>
<comment type="similarity">
    <text evidence="1">Belongs to the thiolase-like superfamily. Chalcone/stilbene synthases family.</text>
</comment>
<protein>
    <submittedName>
        <fullName evidence="7">Alkylresorcinol/alkylpyrone synthase</fullName>
    </submittedName>
</protein>
<dbReference type="Proteomes" id="UP000545037">
    <property type="component" value="Unassembled WGS sequence"/>
</dbReference>
<evidence type="ECO:0000256" key="1">
    <source>
        <dbReference type="ARBA" id="ARBA00005531"/>
    </source>
</evidence>
<dbReference type="RefSeq" id="WP_183214605.1">
    <property type="nucleotide sequence ID" value="NZ_JACHOR010000006.1"/>
</dbReference>
<comment type="caution">
    <text evidence="7">The sequence shown here is derived from an EMBL/GenBank/DDBJ whole genome shotgun (WGS) entry which is preliminary data.</text>
</comment>
<keyword evidence="8" id="KW-1185">Reference proteome</keyword>
<dbReference type="InterPro" id="IPR011141">
    <property type="entry name" value="Polyketide_synthase_type-III"/>
</dbReference>
<dbReference type="AlphaFoldDB" id="A0A7W9FFR1"/>
<proteinExistence type="inferred from homology"/>
<organism evidence="7 8">
    <name type="scientific">Brevundimonas variabilis</name>
    <dbReference type="NCBI Taxonomy" id="74312"/>
    <lineage>
        <taxon>Bacteria</taxon>
        <taxon>Pseudomonadati</taxon>
        <taxon>Pseudomonadota</taxon>
        <taxon>Alphaproteobacteria</taxon>
        <taxon>Caulobacterales</taxon>
        <taxon>Caulobacteraceae</taxon>
        <taxon>Brevundimonas</taxon>
    </lineage>
</organism>
<keyword evidence="2" id="KW-0808">Transferase</keyword>
<dbReference type="CDD" id="cd00831">
    <property type="entry name" value="CHS_like"/>
    <property type="match status" value="1"/>
</dbReference>
<dbReference type="Pfam" id="PF02797">
    <property type="entry name" value="Chal_sti_synt_C"/>
    <property type="match status" value="1"/>
</dbReference>
<dbReference type="SUPFAM" id="SSF53901">
    <property type="entry name" value="Thiolase-like"/>
    <property type="match status" value="2"/>
</dbReference>
<evidence type="ECO:0000313" key="8">
    <source>
        <dbReference type="Proteomes" id="UP000545037"/>
    </source>
</evidence>
<evidence type="ECO:0000256" key="2">
    <source>
        <dbReference type="ARBA" id="ARBA00022679"/>
    </source>
</evidence>
<evidence type="ECO:0000259" key="6">
    <source>
        <dbReference type="Pfam" id="PF02797"/>
    </source>
</evidence>
<evidence type="ECO:0000256" key="4">
    <source>
        <dbReference type="PIRSR" id="PIRSR000451-1"/>
    </source>
</evidence>
<dbReference type="GO" id="GO:0016747">
    <property type="term" value="F:acyltransferase activity, transferring groups other than amino-acyl groups"/>
    <property type="evidence" value="ECO:0007669"/>
    <property type="project" value="InterPro"/>
</dbReference>
<evidence type="ECO:0000256" key="3">
    <source>
        <dbReference type="ARBA" id="ARBA00023315"/>
    </source>
</evidence>
<feature type="domain" description="Chalcone/stilbene synthase N-terminal" evidence="5">
    <location>
        <begin position="5"/>
        <end position="201"/>
    </location>
</feature>
<feature type="domain" description="Chalcone/stilbene synthase C-terminal" evidence="6">
    <location>
        <begin position="218"/>
        <end position="348"/>
    </location>
</feature>
<dbReference type="Gene3D" id="3.40.47.10">
    <property type="match status" value="2"/>
</dbReference>
<dbReference type="Pfam" id="PF00195">
    <property type="entry name" value="Chal_sti_synt_N"/>
    <property type="match status" value="1"/>
</dbReference>
<sequence length="350" mass="37117">MTAPVALLSIGTADAPHNMAQTDVAEVARRLFQDRFPQFDRMAKVFDTAGIRQRQSVLPIDWYTTPRTWPERTEAYLVGAVDLFSRAAENALSGAGLTGADVDIIVTVSSTGIATPSLEARAMERLGFRSDAARIPVFGLGCAGGVTGLAIASRLARASPGAVVLLVAVEVCTLSFRMEDLTKADIVATALFGDGAAACVLRCGDGGFAHVDGTAEHTWPDTLDIMGWRVEQDGLGVIFARAIPPFAREHLRPAMDQMLATNGKRVEDIDRFICHPGGMKVIDAMEASLSMDQGTLDHERGVLADHGNMSAPTVLHVLNRARHAGLPKRSVVTALGPGFTVSTVTLSSAA</sequence>
<accession>A0A7W9FFR1</accession>
<dbReference type="InterPro" id="IPR001099">
    <property type="entry name" value="Chalcone/stilbene_synt_N"/>
</dbReference>
<dbReference type="GO" id="GO:0030639">
    <property type="term" value="P:polyketide biosynthetic process"/>
    <property type="evidence" value="ECO:0007669"/>
    <property type="project" value="TreeGrafter"/>
</dbReference>
<gene>
    <name evidence="7" type="ORF">GGR13_003253</name>
</gene>
<reference evidence="7 8" key="1">
    <citation type="submission" date="2020-08" db="EMBL/GenBank/DDBJ databases">
        <title>Genomic Encyclopedia of Type Strains, Phase IV (KMG-IV): sequencing the most valuable type-strain genomes for metagenomic binning, comparative biology and taxonomic classification.</title>
        <authorList>
            <person name="Goeker M."/>
        </authorList>
    </citation>
    <scope>NUCLEOTIDE SEQUENCE [LARGE SCALE GENOMIC DNA]</scope>
    <source>
        <strain evidence="7 8">DSM 4737</strain>
    </source>
</reference>
<evidence type="ECO:0000313" key="7">
    <source>
        <dbReference type="EMBL" id="MBB5747625.1"/>
    </source>
</evidence>
<dbReference type="InterPro" id="IPR016039">
    <property type="entry name" value="Thiolase-like"/>
</dbReference>
<dbReference type="PIRSF" id="PIRSF000451">
    <property type="entry name" value="PKS_III"/>
    <property type="match status" value="1"/>
</dbReference>
<dbReference type="InterPro" id="IPR012328">
    <property type="entry name" value="Chalcone/stilbene_synt_C"/>
</dbReference>
<keyword evidence="3" id="KW-0012">Acyltransferase</keyword>
<name>A0A7W9FFR1_9CAUL</name>